<accession>A0ABR0RHJ4</accession>
<evidence type="ECO:0000313" key="2">
    <source>
        <dbReference type="EMBL" id="KAK5940105.1"/>
    </source>
</evidence>
<dbReference type="RefSeq" id="XP_064728195.1">
    <property type="nucleotide sequence ID" value="XM_064875931.1"/>
</dbReference>
<feature type="region of interest" description="Disordered" evidence="1">
    <location>
        <begin position="145"/>
        <end position="231"/>
    </location>
</feature>
<feature type="compositionally biased region" description="Gly residues" evidence="1">
    <location>
        <begin position="728"/>
        <end position="737"/>
    </location>
</feature>
<feature type="compositionally biased region" description="Basic and acidic residues" evidence="1">
    <location>
        <begin position="346"/>
        <end position="363"/>
    </location>
</feature>
<organism evidence="2 3">
    <name type="scientific">Knufia obscura</name>
    <dbReference type="NCBI Taxonomy" id="1635080"/>
    <lineage>
        <taxon>Eukaryota</taxon>
        <taxon>Fungi</taxon>
        <taxon>Dikarya</taxon>
        <taxon>Ascomycota</taxon>
        <taxon>Pezizomycotina</taxon>
        <taxon>Eurotiomycetes</taxon>
        <taxon>Chaetothyriomycetidae</taxon>
        <taxon>Chaetothyriales</taxon>
        <taxon>Trichomeriaceae</taxon>
        <taxon>Knufia</taxon>
    </lineage>
</organism>
<feature type="compositionally biased region" description="Basic and acidic residues" evidence="1">
    <location>
        <begin position="802"/>
        <end position="813"/>
    </location>
</feature>
<feature type="region of interest" description="Disordered" evidence="1">
    <location>
        <begin position="1"/>
        <end position="131"/>
    </location>
</feature>
<feature type="compositionally biased region" description="Polar residues" evidence="1">
    <location>
        <begin position="220"/>
        <end position="231"/>
    </location>
</feature>
<feature type="compositionally biased region" description="Low complexity" evidence="1">
    <location>
        <begin position="318"/>
        <end position="340"/>
    </location>
</feature>
<feature type="compositionally biased region" description="Polar residues" evidence="1">
    <location>
        <begin position="72"/>
        <end position="90"/>
    </location>
</feature>
<dbReference type="GeneID" id="90000972"/>
<comment type="caution">
    <text evidence="2">The sequence shown here is derived from an EMBL/GenBank/DDBJ whole genome shotgun (WGS) entry which is preliminary data.</text>
</comment>
<name>A0ABR0RHJ4_9EURO</name>
<gene>
    <name evidence="2" type="ORF">PMZ80_007523</name>
</gene>
<reference evidence="2 3" key="1">
    <citation type="journal article" date="2023" name="Res Sq">
        <title>Genomic and morphological characterization of Knufia obscura isolated from the Mars 2020 spacecraft assembly facility.</title>
        <authorList>
            <person name="Chander A.M."/>
            <person name="Teixeira M.M."/>
            <person name="Singh N.K."/>
            <person name="Williams M.P."/>
            <person name="Parker C.W."/>
            <person name="Leo P."/>
            <person name="Stajich J.E."/>
            <person name="Torok T."/>
            <person name="Tighe S."/>
            <person name="Mason C.E."/>
            <person name="Venkateswaran K."/>
        </authorList>
    </citation>
    <scope>NUCLEOTIDE SEQUENCE [LARGE SCALE GENOMIC DNA]</scope>
    <source>
        <strain evidence="2 3">CCFEE 5817</strain>
    </source>
</reference>
<feature type="region of interest" description="Disordered" evidence="1">
    <location>
        <begin position="713"/>
        <end position="826"/>
    </location>
</feature>
<dbReference type="Proteomes" id="UP001334248">
    <property type="component" value="Unassembled WGS sequence"/>
</dbReference>
<feature type="compositionally biased region" description="Acidic residues" evidence="1">
    <location>
        <begin position="779"/>
        <end position="791"/>
    </location>
</feature>
<evidence type="ECO:0000256" key="1">
    <source>
        <dbReference type="SAM" id="MobiDB-lite"/>
    </source>
</evidence>
<dbReference type="EMBL" id="JAVHJV010000009">
    <property type="protein sequence ID" value="KAK5940105.1"/>
    <property type="molecule type" value="Genomic_DNA"/>
</dbReference>
<feature type="compositionally biased region" description="Pro residues" evidence="1">
    <location>
        <begin position="308"/>
        <end position="317"/>
    </location>
</feature>
<feature type="compositionally biased region" description="Low complexity" evidence="1">
    <location>
        <begin position="816"/>
        <end position="826"/>
    </location>
</feature>
<sequence length="826" mass="90888">MGHPGKGYSAYYDTSKRRDNEGGNAHLRKRIKSEAPLGQQLRTATPSDPDHRRRIRALQGLPPEDGDEQDGDNMSPQTTQKKSHKASQGNVMDDATREGNSGRGRPTVPDMSDILNNFKPPEGPRVFKSEPIDNDVWESMLADKEKAKKKSKKDKRNIAEQSATPAREMSSETPEVSAHRRARAGLNTRRSAQPVSSDFVDLTEETPSEGGSVPPPAIQAPTQGPTSNLPRPLTTAQIQIMDQIDVPQGILQQAIDIYRRESTAMPTNVKKWAQLKNFVAQHPASFISPQLCLIAQAHAFHAASAPSLPRPPPPPSTSTPVVSNNANARTPTQPRAARATSMNRYAARETRASPETPRIKTEPEETSQPQHQPEADIRRPRDVHPNPPVQTTSNKTPRIPTPPTQSAAHTPHELANQPTDTHTTTTQIQKLLQPSNLMPDILPPDAPHGHPHLVQLWHPTLLSLPIEQHDHLNIQDTVMSILAKYDLKTKSVISAFLDTKKVNHFFFLFKAREGNLHSWSVEREEDVITIGIERPTRAPNLNTTDQSRPSSGQYDLTIQYRMPPPISISPPETTAPAPGPFRIDPDNITPADLDRHLASQAQPQNTLKYPAPWTLIHTSIFPSSPDLFTFLHHTPPTRGADEHELFTHPRQTSQLPGGYLSMFARYMAQTAFGSTIMDAEVQVAFGRKVRYDSVLGRVRALWDYALKGAKTQRAKRERGEYNRPTKGGSSGGAGVGRGHSHGSKEVPGYGVSGEFLAGGVPGVGSGEDGRGASTLVGEVGEEVGGEEGEDEERMRKRVKRERMRERERGRGDGESGSEYYDGSGSE</sequence>
<keyword evidence="3" id="KW-1185">Reference proteome</keyword>
<proteinExistence type="predicted"/>
<evidence type="ECO:0000313" key="3">
    <source>
        <dbReference type="Proteomes" id="UP001334248"/>
    </source>
</evidence>
<protein>
    <submittedName>
        <fullName evidence="2">Uncharacterized protein</fullName>
    </submittedName>
</protein>
<feature type="region of interest" description="Disordered" evidence="1">
    <location>
        <begin position="304"/>
        <end position="428"/>
    </location>
</feature>
<feature type="compositionally biased region" description="Basic and acidic residues" evidence="1">
    <location>
        <begin position="373"/>
        <end position="384"/>
    </location>
</feature>